<feature type="compositionally biased region" description="Basic residues" evidence="1">
    <location>
        <begin position="36"/>
        <end position="55"/>
    </location>
</feature>
<dbReference type="EMBL" id="BPLQ01006506">
    <property type="protein sequence ID" value="GIY22965.1"/>
    <property type="molecule type" value="Genomic_DNA"/>
</dbReference>
<evidence type="ECO:0000256" key="1">
    <source>
        <dbReference type="SAM" id="MobiDB-lite"/>
    </source>
</evidence>
<dbReference type="AlphaFoldDB" id="A0AAV4RMK7"/>
<evidence type="ECO:0000313" key="2">
    <source>
        <dbReference type="EMBL" id="GIY22965.1"/>
    </source>
</evidence>
<sequence>MEKVYMAKRRHPSCSIKVTTPFKEHLMEVPCTTKENKKKRTSTVKPPRSRKRKKLQVPYPFPDPLSRNLPFLSNSP</sequence>
<accession>A0AAV4RMK7</accession>
<reference evidence="2 3" key="1">
    <citation type="submission" date="2021-06" db="EMBL/GenBank/DDBJ databases">
        <title>Caerostris darwini draft genome.</title>
        <authorList>
            <person name="Kono N."/>
            <person name="Arakawa K."/>
        </authorList>
    </citation>
    <scope>NUCLEOTIDE SEQUENCE [LARGE SCALE GENOMIC DNA]</scope>
</reference>
<protein>
    <submittedName>
        <fullName evidence="2">Uncharacterized protein</fullName>
    </submittedName>
</protein>
<gene>
    <name evidence="2" type="ORF">CDAR_198221</name>
</gene>
<proteinExistence type="predicted"/>
<comment type="caution">
    <text evidence="2">The sequence shown here is derived from an EMBL/GenBank/DDBJ whole genome shotgun (WGS) entry which is preliminary data.</text>
</comment>
<organism evidence="2 3">
    <name type="scientific">Caerostris darwini</name>
    <dbReference type="NCBI Taxonomy" id="1538125"/>
    <lineage>
        <taxon>Eukaryota</taxon>
        <taxon>Metazoa</taxon>
        <taxon>Ecdysozoa</taxon>
        <taxon>Arthropoda</taxon>
        <taxon>Chelicerata</taxon>
        <taxon>Arachnida</taxon>
        <taxon>Araneae</taxon>
        <taxon>Araneomorphae</taxon>
        <taxon>Entelegynae</taxon>
        <taxon>Araneoidea</taxon>
        <taxon>Araneidae</taxon>
        <taxon>Caerostris</taxon>
    </lineage>
</organism>
<feature type="region of interest" description="Disordered" evidence="1">
    <location>
        <begin position="31"/>
        <end position="76"/>
    </location>
</feature>
<evidence type="ECO:0000313" key="3">
    <source>
        <dbReference type="Proteomes" id="UP001054837"/>
    </source>
</evidence>
<dbReference type="Proteomes" id="UP001054837">
    <property type="component" value="Unassembled WGS sequence"/>
</dbReference>
<keyword evidence="3" id="KW-1185">Reference proteome</keyword>
<name>A0AAV4RMK7_9ARAC</name>